<accession>A0ABR1WQZ3</accession>
<dbReference type="RefSeq" id="XP_066669399.1">
    <property type="nucleotide sequence ID" value="XM_066810476.1"/>
</dbReference>
<sequence>MAERLPPVEKLPLALRKNVRDEWDNKKPEIEKELSDILTVPWTVEVNPNQVFAYAGDGYAKESLGSCIAAAVLLTLMCVTLPKSYFKGAIWQFKNYESSYGEEGLKELNDICHAHVLTMDVDLNKRFTYGGVDVDERGALRMLFAPDNLGCNIDYCVERDTLLKALNNAPAAPGASGSAISFATRTGIRQDYDPKIEAIRAKIAELLAWPEIQLNPNWEEVFAALKAESQVKKTELREDWQAYMGSMAISYFEGLLSQIQWQKFEDDDLLQEGFRDAVSKGEVKFRIVEKLKDSSYSECQVEDGILYLQSTAKTWGTNTSYTAEKLVDKL</sequence>
<dbReference type="GeneID" id="92043536"/>
<comment type="caution">
    <text evidence="1">The sequence shown here is derived from an EMBL/GenBank/DDBJ whole genome shotgun (WGS) entry which is preliminary data.</text>
</comment>
<dbReference type="Proteomes" id="UP001433268">
    <property type="component" value="Unassembled WGS sequence"/>
</dbReference>
<name>A0ABR1WQZ3_9PEZI</name>
<keyword evidence="2" id="KW-1185">Reference proteome</keyword>
<proteinExistence type="predicted"/>
<organism evidence="1 2">
    <name type="scientific">Apiospora hydei</name>
    <dbReference type="NCBI Taxonomy" id="1337664"/>
    <lineage>
        <taxon>Eukaryota</taxon>
        <taxon>Fungi</taxon>
        <taxon>Dikarya</taxon>
        <taxon>Ascomycota</taxon>
        <taxon>Pezizomycotina</taxon>
        <taxon>Sordariomycetes</taxon>
        <taxon>Xylariomycetidae</taxon>
        <taxon>Amphisphaeriales</taxon>
        <taxon>Apiosporaceae</taxon>
        <taxon>Apiospora</taxon>
    </lineage>
</organism>
<evidence type="ECO:0000313" key="2">
    <source>
        <dbReference type="Proteomes" id="UP001433268"/>
    </source>
</evidence>
<protein>
    <submittedName>
        <fullName evidence="1">Uncharacterized protein</fullName>
    </submittedName>
</protein>
<dbReference type="EMBL" id="JAQQWN010000005">
    <property type="protein sequence ID" value="KAK8084890.1"/>
    <property type="molecule type" value="Genomic_DNA"/>
</dbReference>
<evidence type="ECO:0000313" key="1">
    <source>
        <dbReference type="EMBL" id="KAK8084890.1"/>
    </source>
</evidence>
<reference evidence="1 2" key="1">
    <citation type="submission" date="2023-01" db="EMBL/GenBank/DDBJ databases">
        <title>Analysis of 21 Apiospora genomes using comparative genomics revels a genus with tremendous synthesis potential of carbohydrate active enzymes and secondary metabolites.</title>
        <authorList>
            <person name="Sorensen T."/>
        </authorList>
    </citation>
    <scope>NUCLEOTIDE SEQUENCE [LARGE SCALE GENOMIC DNA]</scope>
    <source>
        <strain evidence="1 2">CBS 114990</strain>
    </source>
</reference>
<gene>
    <name evidence="1" type="ORF">PG997_006161</name>
</gene>